<dbReference type="GO" id="GO:0005886">
    <property type="term" value="C:plasma membrane"/>
    <property type="evidence" value="ECO:0007669"/>
    <property type="project" value="TreeGrafter"/>
</dbReference>
<dbReference type="Pfam" id="PF05649">
    <property type="entry name" value="Peptidase_M13_N"/>
    <property type="match status" value="1"/>
</dbReference>
<feature type="domain" description="Peptidase M13 C-terminal" evidence="9">
    <location>
        <begin position="445"/>
        <end position="644"/>
    </location>
</feature>
<organism evidence="11">
    <name type="scientific">viral metagenome</name>
    <dbReference type="NCBI Taxonomy" id="1070528"/>
    <lineage>
        <taxon>unclassified sequences</taxon>
        <taxon>metagenomes</taxon>
        <taxon>organismal metagenomes</taxon>
    </lineage>
</organism>
<dbReference type="GO" id="GO:0046872">
    <property type="term" value="F:metal ion binding"/>
    <property type="evidence" value="ECO:0007669"/>
    <property type="project" value="UniProtKB-KW"/>
</dbReference>
<dbReference type="CDD" id="cd08662">
    <property type="entry name" value="M13"/>
    <property type="match status" value="1"/>
</dbReference>
<evidence type="ECO:0000256" key="5">
    <source>
        <dbReference type="ARBA" id="ARBA00022801"/>
    </source>
</evidence>
<dbReference type="InterPro" id="IPR042089">
    <property type="entry name" value="Peptidase_M13_dom_2"/>
</dbReference>
<keyword evidence="3" id="KW-0645">Protease</keyword>
<name>A0A6C0BJZ5_9ZZZZ</name>
<keyword evidence="6" id="KW-0862">Zinc</keyword>
<keyword evidence="7" id="KW-0482">Metalloprotease</keyword>
<proteinExistence type="inferred from homology"/>
<evidence type="ECO:0000256" key="7">
    <source>
        <dbReference type="ARBA" id="ARBA00023049"/>
    </source>
</evidence>
<evidence type="ECO:0000313" key="11">
    <source>
        <dbReference type="EMBL" id="QHS91879.1"/>
    </source>
</evidence>
<dbReference type="Gene3D" id="3.40.390.10">
    <property type="entry name" value="Collagenase (Catalytic Domain)"/>
    <property type="match status" value="1"/>
</dbReference>
<keyword evidence="5" id="KW-0378">Hydrolase</keyword>
<dbReference type="PANTHER" id="PTHR11733:SF167">
    <property type="entry name" value="FI17812P1-RELATED"/>
    <property type="match status" value="1"/>
</dbReference>
<evidence type="ECO:0000256" key="4">
    <source>
        <dbReference type="ARBA" id="ARBA00022723"/>
    </source>
</evidence>
<dbReference type="InterPro" id="IPR000718">
    <property type="entry name" value="Peptidase_M13"/>
</dbReference>
<dbReference type="PANTHER" id="PTHR11733">
    <property type="entry name" value="ZINC METALLOPROTEASE FAMILY M13 NEPRILYSIN-RELATED"/>
    <property type="match status" value="1"/>
</dbReference>
<dbReference type="SUPFAM" id="SSF55486">
    <property type="entry name" value="Metalloproteases ('zincins'), catalytic domain"/>
    <property type="match status" value="1"/>
</dbReference>
<feature type="domain" description="Peptidase M13 N-terminal" evidence="10">
    <location>
        <begin position="27"/>
        <end position="397"/>
    </location>
</feature>
<comment type="similarity">
    <text evidence="2">Belongs to the peptidase M13 family.</text>
</comment>
<dbReference type="InterPro" id="IPR008753">
    <property type="entry name" value="Peptidase_M13_N"/>
</dbReference>
<evidence type="ECO:0000256" key="8">
    <source>
        <dbReference type="SAM" id="MobiDB-lite"/>
    </source>
</evidence>
<accession>A0A6C0BJZ5</accession>
<dbReference type="InterPro" id="IPR024079">
    <property type="entry name" value="MetalloPept_cat_dom_sf"/>
</dbReference>
<protein>
    <recommendedName>
        <fullName evidence="12">Peptidase</fullName>
    </recommendedName>
</protein>
<dbReference type="AlphaFoldDB" id="A0A6C0BJZ5"/>
<feature type="region of interest" description="Disordered" evidence="8">
    <location>
        <begin position="1"/>
        <end position="23"/>
    </location>
</feature>
<dbReference type="GO" id="GO:0016485">
    <property type="term" value="P:protein processing"/>
    <property type="evidence" value="ECO:0007669"/>
    <property type="project" value="TreeGrafter"/>
</dbReference>
<comment type="cofactor">
    <cofactor evidence="1">
        <name>Zn(2+)</name>
        <dbReference type="ChEBI" id="CHEBI:29105"/>
    </cofactor>
</comment>
<reference evidence="11" key="1">
    <citation type="journal article" date="2020" name="Nature">
        <title>Giant virus diversity and host interactions through global metagenomics.</title>
        <authorList>
            <person name="Schulz F."/>
            <person name="Roux S."/>
            <person name="Paez-Espino D."/>
            <person name="Jungbluth S."/>
            <person name="Walsh D.A."/>
            <person name="Denef V.J."/>
            <person name="McMahon K.D."/>
            <person name="Konstantinidis K.T."/>
            <person name="Eloe-Fadrosh E.A."/>
            <person name="Kyrpides N.C."/>
            <person name="Woyke T."/>
        </authorList>
    </citation>
    <scope>NUCLEOTIDE SEQUENCE</scope>
    <source>
        <strain evidence="11">GVMAG-M-3300013285-6</strain>
    </source>
</reference>
<dbReference type="InterPro" id="IPR018497">
    <property type="entry name" value="Peptidase_M13_C"/>
</dbReference>
<dbReference type="GO" id="GO:0004222">
    <property type="term" value="F:metalloendopeptidase activity"/>
    <property type="evidence" value="ECO:0007669"/>
    <property type="project" value="InterPro"/>
</dbReference>
<keyword evidence="4" id="KW-0479">Metal-binding</keyword>
<evidence type="ECO:0000256" key="3">
    <source>
        <dbReference type="ARBA" id="ARBA00022670"/>
    </source>
</evidence>
<dbReference type="EMBL" id="MN739166">
    <property type="protein sequence ID" value="QHS91879.1"/>
    <property type="molecule type" value="Genomic_DNA"/>
</dbReference>
<sequence length="647" mass="74700">MKTRKINRHGSGERAISLPPPLTSDKPGDNFYRYVNGNWLRHASIPDYKSSFGISEEIEAEIQKDLFNILDDAYLFAEKGKAPTSKEDKMKDILGRLALSTLRPSKRANCIDYLKEQLLTYRCIRTKEEAATTLGKMSRLGIDTFFQVSYYQDTLYLRSANLGLPDLSYYSAMAPGKSKTLVAYVEMCRKISHALDIKDITQGIHVESQLAVIIQKSKESTISQTLSGNQLSHDYKDIPWQEFFTSFGLPNWKKRKFYIPSLQWIHFMNRLFRTWPLDMYKEIFTLHTVIDAISVLPAPYDEYNFELYGKRLRGQQEKLPQKELLLLLAKQVCSQPLSMLYINTKLDHSLKPKVKQFVEHLQSSAIRRIQELPWLDEPTKKTAVAKLEKMIMSISHPSSFPDIEMPALDTENLLYNLYACREMNTMKHHAPPSSKYWEEPAYTVNAYYNIQSNQFILPAGSLYVPFFYKTPAKMGWNYGSLGAMIGHEFTHAFDIDGKEYNEFGEKKNWWTLGDNRDYNKRTRALVKLFGKQKVQGRPVDGAMTLSENISDLGGLGIALDALKEDMKGATEAEKREALRDFFIGYAVSWRIKEREKKALQGLFLDVHAPTELRVNLIVSQFDEWYSVFGVKTEDDLFLHPEERVRIF</sequence>
<evidence type="ECO:0008006" key="12">
    <source>
        <dbReference type="Google" id="ProtNLM"/>
    </source>
</evidence>
<evidence type="ECO:0000259" key="9">
    <source>
        <dbReference type="Pfam" id="PF01431"/>
    </source>
</evidence>
<evidence type="ECO:0000256" key="1">
    <source>
        <dbReference type="ARBA" id="ARBA00001947"/>
    </source>
</evidence>
<dbReference type="Pfam" id="PF01431">
    <property type="entry name" value="Peptidase_M13"/>
    <property type="match status" value="1"/>
</dbReference>
<dbReference type="Gene3D" id="1.10.1380.10">
    <property type="entry name" value="Neutral endopeptidase , domain2"/>
    <property type="match status" value="1"/>
</dbReference>
<evidence type="ECO:0000259" key="10">
    <source>
        <dbReference type="Pfam" id="PF05649"/>
    </source>
</evidence>
<dbReference type="PRINTS" id="PR00786">
    <property type="entry name" value="NEPRILYSIN"/>
</dbReference>
<evidence type="ECO:0000256" key="6">
    <source>
        <dbReference type="ARBA" id="ARBA00022833"/>
    </source>
</evidence>
<dbReference type="PROSITE" id="PS51885">
    <property type="entry name" value="NEPRILYSIN"/>
    <property type="match status" value="1"/>
</dbReference>
<evidence type="ECO:0000256" key="2">
    <source>
        <dbReference type="ARBA" id="ARBA00007357"/>
    </source>
</evidence>